<reference evidence="1" key="1">
    <citation type="submission" date="2014-12" db="EMBL/GenBank/DDBJ databases">
        <title>Insight into the proteome of Arion vulgaris.</title>
        <authorList>
            <person name="Aradska J."/>
            <person name="Bulat T."/>
            <person name="Smidak R."/>
            <person name="Sarate P."/>
            <person name="Gangsoo J."/>
            <person name="Sialana F."/>
            <person name="Bilban M."/>
            <person name="Lubec G."/>
        </authorList>
    </citation>
    <scope>NUCLEOTIDE SEQUENCE</scope>
    <source>
        <tissue evidence="1">Skin</tissue>
    </source>
</reference>
<protein>
    <submittedName>
        <fullName evidence="1">Uncharacterized protein</fullName>
    </submittedName>
</protein>
<sequence length="49" mass="5464">MPVLLTMIAEKRVASFPLTFQFWTAGTSSGYYCITTIWSRAPSGIRIHG</sequence>
<gene>
    <name evidence="1" type="primary">ORF68119</name>
</gene>
<evidence type="ECO:0000313" key="1">
    <source>
        <dbReference type="EMBL" id="CEK68890.1"/>
    </source>
</evidence>
<organism evidence="1">
    <name type="scientific">Arion vulgaris</name>
    <dbReference type="NCBI Taxonomy" id="1028688"/>
    <lineage>
        <taxon>Eukaryota</taxon>
        <taxon>Metazoa</taxon>
        <taxon>Spiralia</taxon>
        <taxon>Lophotrochozoa</taxon>
        <taxon>Mollusca</taxon>
        <taxon>Gastropoda</taxon>
        <taxon>Heterobranchia</taxon>
        <taxon>Euthyneura</taxon>
        <taxon>Panpulmonata</taxon>
        <taxon>Eupulmonata</taxon>
        <taxon>Stylommatophora</taxon>
        <taxon>Helicina</taxon>
        <taxon>Arionoidea</taxon>
        <taxon>Arionidae</taxon>
        <taxon>Arion</taxon>
    </lineage>
</organism>
<dbReference type="AlphaFoldDB" id="A0A0B6ZMF1"/>
<dbReference type="EMBL" id="HACG01022025">
    <property type="protein sequence ID" value="CEK68890.1"/>
    <property type="molecule type" value="Transcribed_RNA"/>
</dbReference>
<name>A0A0B6ZMF1_9EUPU</name>
<accession>A0A0B6ZMF1</accession>
<proteinExistence type="predicted"/>